<keyword evidence="4 9" id="KW-0812">Transmembrane</keyword>
<protein>
    <recommendedName>
        <fullName evidence="9">Carbohydrate sulfotransferase</fullName>
        <ecNumber evidence="9">2.8.2.-</ecNumber>
    </recommendedName>
</protein>
<evidence type="ECO:0000256" key="8">
    <source>
        <dbReference type="ARBA" id="ARBA00023180"/>
    </source>
</evidence>
<evidence type="ECO:0000256" key="9">
    <source>
        <dbReference type="RuleBase" id="RU364020"/>
    </source>
</evidence>
<dbReference type="PANTHER" id="PTHR12137">
    <property type="entry name" value="CARBOHYDRATE SULFOTRANSFERASE"/>
    <property type="match status" value="1"/>
</dbReference>
<dbReference type="PANTHER" id="PTHR12137:SF54">
    <property type="entry name" value="CARBOHYDRATE SULFOTRANSFERASE"/>
    <property type="match status" value="1"/>
</dbReference>
<keyword evidence="11" id="KW-1185">Reference proteome</keyword>
<keyword evidence="7 9" id="KW-0472">Membrane</keyword>
<evidence type="ECO:0000313" key="10">
    <source>
        <dbReference type="EMBL" id="CAG5089010.1"/>
    </source>
</evidence>
<gene>
    <name evidence="10" type="ORF">OKIOD_LOCUS3607</name>
</gene>
<keyword evidence="8 9" id="KW-0325">Glycoprotein</keyword>
<dbReference type="EMBL" id="OU015568">
    <property type="protein sequence ID" value="CAG5089010.1"/>
    <property type="molecule type" value="Genomic_DNA"/>
</dbReference>
<evidence type="ECO:0000256" key="7">
    <source>
        <dbReference type="ARBA" id="ARBA00023136"/>
    </source>
</evidence>
<dbReference type="EC" id="2.8.2.-" evidence="9"/>
<comment type="subcellular location">
    <subcellularLocation>
        <location evidence="1 9">Golgi apparatus membrane</location>
        <topology evidence="1 9">Single-pass type II membrane protein</topology>
    </subcellularLocation>
</comment>
<dbReference type="Proteomes" id="UP001158576">
    <property type="component" value="Chromosome PAR"/>
</dbReference>
<name>A0ABN7S1M0_OIKDI</name>
<evidence type="ECO:0000256" key="3">
    <source>
        <dbReference type="ARBA" id="ARBA00022679"/>
    </source>
</evidence>
<keyword evidence="5 9" id="KW-1133">Transmembrane helix</keyword>
<evidence type="ECO:0000256" key="5">
    <source>
        <dbReference type="ARBA" id="ARBA00022989"/>
    </source>
</evidence>
<evidence type="ECO:0000256" key="6">
    <source>
        <dbReference type="ARBA" id="ARBA00023034"/>
    </source>
</evidence>
<keyword evidence="6 9" id="KW-0333">Golgi apparatus</keyword>
<proteinExistence type="inferred from homology"/>
<accession>A0ABN7S1M0</accession>
<keyword evidence="3 9" id="KW-0808">Transferase</keyword>
<dbReference type="InterPro" id="IPR018011">
    <property type="entry name" value="Carb_sulfotrans_8-10"/>
</dbReference>
<evidence type="ECO:0000256" key="4">
    <source>
        <dbReference type="ARBA" id="ARBA00022692"/>
    </source>
</evidence>
<dbReference type="InterPro" id="IPR005331">
    <property type="entry name" value="Sulfotransferase"/>
</dbReference>
<keyword evidence="9" id="KW-0119">Carbohydrate metabolism</keyword>
<comment type="similarity">
    <text evidence="2 9">Belongs to the sulfotransferase 2 family.</text>
</comment>
<keyword evidence="9" id="KW-0735">Signal-anchor</keyword>
<dbReference type="Pfam" id="PF03567">
    <property type="entry name" value="Sulfotransfer_2"/>
    <property type="match status" value="1"/>
</dbReference>
<organism evidence="10 11">
    <name type="scientific">Oikopleura dioica</name>
    <name type="common">Tunicate</name>
    <dbReference type="NCBI Taxonomy" id="34765"/>
    <lineage>
        <taxon>Eukaryota</taxon>
        <taxon>Metazoa</taxon>
        <taxon>Chordata</taxon>
        <taxon>Tunicata</taxon>
        <taxon>Appendicularia</taxon>
        <taxon>Copelata</taxon>
        <taxon>Oikopleuridae</taxon>
        <taxon>Oikopleura</taxon>
    </lineage>
</organism>
<evidence type="ECO:0000313" key="11">
    <source>
        <dbReference type="Proteomes" id="UP001158576"/>
    </source>
</evidence>
<reference evidence="10 11" key="1">
    <citation type="submission" date="2021-04" db="EMBL/GenBank/DDBJ databases">
        <authorList>
            <person name="Bliznina A."/>
        </authorList>
    </citation>
    <scope>NUCLEOTIDE SEQUENCE [LARGE SCALE GENOMIC DNA]</scope>
</reference>
<evidence type="ECO:0000256" key="1">
    <source>
        <dbReference type="ARBA" id="ARBA00004323"/>
    </source>
</evidence>
<feature type="transmembrane region" description="Helical" evidence="9">
    <location>
        <begin position="6"/>
        <end position="24"/>
    </location>
</feature>
<sequence>MPRWKIVPTACFLIFTIWFYFILLNHHEFVDENEEAKLVKRRDKEPEIFEIENQEEPPVIEETNEKVVNEEKSSFENGLLTDEAMERIEKRFLKRRELLSSTCRKNGIEPVETFDQIRQLPTFKDKPRENMLLNHIMHEYNVDVYGCIPPKTGSTTWNKWWWNTSPDDKSRKFDSFQTQGNRHRMNWGRELASKKPELLFLQVRHPLSRLVSGWNNILCNENCRNADRVRYSKTVISRLQSIYQRNQHPPYSPKHTETIRMTPFEDWVDVILENNFFVDDYFDFDIHFHSYKRACHPCGIPYKYIIKVETFAEDFQFVLRKHGVWEQMVDKAKEAAGSTENKSIGLEYQEVLDRLTPEQYQALLALKSEEMEMFGYGENFTSLD</sequence>
<evidence type="ECO:0000256" key="2">
    <source>
        <dbReference type="ARBA" id="ARBA00006339"/>
    </source>
</evidence>